<reference evidence="1 2" key="1">
    <citation type="submission" date="2024-09" db="EMBL/GenBank/DDBJ databases">
        <authorList>
            <person name="Sun Q."/>
            <person name="Mori K."/>
        </authorList>
    </citation>
    <scope>NUCLEOTIDE SEQUENCE [LARGE SCALE GENOMIC DNA]</scope>
    <source>
        <strain evidence="1 2">CCM 7228</strain>
    </source>
</reference>
<dbReference type="InterPro" id="IPR052927">
    <property type="entry name" value="DCC_oxidoreductase"/>
</dbReference>
<dbReference type="InterPro" id="IPR007263">
    <property type="entry name" value="DCC1-like"/>
</dbReference>
<protein>
    <submittedName>
        <fullName evidence="1">Thiol-disulfide oxidoreductase DCC family protein</fullName>
    </submittedName>
</protein>
<dbReference type="PANTHER" id="PTHR33639:SF2">
    <property type="entry name" value="DUF393 DOMAIN-CONTAINING PROTEIN"/>
    <property type="match status" value="1"/>
</dbReference>
<dbReference type="RefSeq" id="WP_378931615.1">
    <property type="nucleotide sequence ID" value="NZ_JBHLVO010000003.1"/>
</dbReference>
<dbReference type="EMBL" id="JBHLVO010000003">
    <property type="protein sequence ID" value="MFC0271011.1"/>
    <property type="molecule type" value="Genomic_DNA"/>
</dbReference>
<comment type="caution">
    <text evidence="1">The sequence shown here is derived from an EMBL/GenBank/DDBJ whole genome shotgun (WGS) entry which is preliminary data.</text>
</comment>
<dbReference type="PANTHER" id="PTHR33639">
    <property type="entry name" value="THIOL-DISULFIDE OXIDOREDUCTASE DCC"/>
    <property type="match status" value="1"/>
</dbReference>
<name>A0ABV6GC68_9BACI</name>
<dbReference type="Proteomes" id="UP001589854">
    <property type="component" value="Unassembled WGS sequence"/>
</dbReference>
<gene>
    <name evidence="1" type="ORF">ACFFIX_06055</name>
</gene>
<evidence type="ECO:0000313" key="2">
    <source>
        <dbReference type="Proteomes" id="UP001589854"/>
    </source>
</evidence>
<evidence type="ECO:0000313" key="1">
    <source>
        <dbReference type="EMBL" id="MFC0271011.1"/>
    </source>
</evidence>
<proteinExistence type="predicted"/>
<dbReference type="Pfam" id="PF04134">
    <property type="entry name" value="DCC1-like"/>
    <property type="match status" value="1"/>
</dbReference>
<organism evidence="1 2">
    <name type="scientific">Metabacillus herbersteinensis</name>
    <dbReference type="NCBI Taxonomy" id="283816"/>
    <lineage>
        <taxon>Bacteria</taxon>
        <taxon>Bacillati</taxon>
        <taxon>Bacillota</taxon>
        <taxon>Bacilli</taxon>
        <taxon>Bacillales</taxon>
        <taxon>Bacillaceae</taxon>
        <taxon>Metabacillus</taxon>
    </lineage>
</organism>
<keyword evidence="2" id="KW-1185">Reference proteome</keyword>
<sequence length="135" mass="15886">MKDEQHKVLLFDGVCNFCNNTINFVIRHDKKGRFRFAALQSEVGQDLLTKHQLPNTDFDSFVYLDHSTVYTKSTATLHVLKGIGGFWSLFYVLIVIPNPLRDQVYLWIAKNRYKWFGKRDQCMIPTPEVRKRFLS</sequence>
<accession>A0ABV6GC68</accession>